<keyword evidence="1" id="KW-0479">Metal-binding</keyword>
<dbReference type="InterPro" id="IPR013536">
    <property type="entry name" value="WLM_dom"/>
</dbReference>
<evidence type="ECO:0000256" key="4">
    <source>
        <dbReference type="PROSITE-ProRule" id="PRU00322"/>
    </source>
</evidence>
<dbReference type="GO" id="GO:0008237">
    <property type="term" value="F:metallopeptidase activity"/>
    <property type="evidence" value="ECO:0007669"/>
    <property type="project" value="TreeGrafter"/>
</dbReference>
<organism evidence="8 9">
    <name type="scientific">Emydomyces testavorans</name>
    <dbReference type="NCBI Taxonomy" id="2070801"/>
    <lineage>
        <taxon>Eukaryota</taxon>
        <taxon>Fungi</taxon>
        <taxon>Dikarya</taxon>
        <taxon>Ascomycota</taxon>
        <taxon>Pezizomycotina</taxon>
        <taxon>Eurotiomycetes</taxon>
        <taxon>Eurotiomycetidae</taxon>
        <taxon>Onygenales</taxon>
        <taxon>Nannizziopsiaceae</taxon>
        <taxon>Emydomyces</taxon>
    </lineage>
</organism>
<dbReference type="InterPro" id="IPR036443">
    <property type="entry name" value="Znf_RanBP2_sf"/>
</dbReference>
<dbReference type="GO" id="GO:0008270">
    <property type="term" value="F:zinc ion binding"/>
    <property type="evidence" value="ECO:0007669"/>
    <property type="project" value="UniProtKB-KW"/>
</dbReference>
<keyword evidence="9" id="KW-1185">Reference proteome</keyword>
<dbReference type="PROSITE" id="PS51397">
    <property type="entry name" value="WLM"/>
    <property type="match status" value="1"/>
</dbReference>
<protein>
    <recommendedName>
        <fullName evidence="10">Zinc metallopeptidase</fullName>
    </recommendedName>
</protein>
<evidence type="ECO:0000256" key="1">
    <source>
        <dbReference type="ARBA" id="ARBA00022723"/>
    </source>
</evidence>
<feature type="domain" description="RanBP2-type" evidence="6">
    <location>
        <begin position="293"/>
        <end position="323"/>
    </location>
</feature>
<name>A0AAF0IJ43_9EURO</name>
<dbReference type="GO" id="GO:0005634">
    <property type="term" value="C:nucleus"/>
    <property type="evidence" value="ECO:0007669"/>
    <property type="project" value="TreeGrafter"/>
</dbReference>
<dbReference type="GO" id="GO:0006281">
    <property type="term" value="P:DNA repair"/>
    <property type="evidence" value="ECO:0007669"/>
    <property type="project" value="TreeGrafter"/>
</dbReference>
<dbReference type="PROSITE" id="PS50199">
    <property type="entry name" value="ZF_RANBP2_2"/>
    <property type="match status" value="1"/>
</dbReference>
<accession>A0AAF0IJ43</accession>
<feature type="region of interest" description="Disordered" evidence="5">
    <location>
        <begin position="196"/>
        <end position="226"/>
    </location>
</feature>
<dbReference type="Pfam" id="PF08325">
    <property type="entry name" value="WLM"/>
    <property type="match status" value="1"/>
</dbReference>
<dbReference type="Gene3D" id="2.30.30.380">
    <property type="entry name" value="Zn-finger domain of Sec23/24"/>
    <property type="match status" value="1"/>
</dbReference>
<proteinExistence type="predicted"/>
<dbReference type="PROSITE" id="PS01358">
    <property type="entry name" value="ZF_RANBP2_1"/>
    <property type="match status" value="1"/>
</dbReference>
<dbReference type="InterPro" id="IPR001876">
    <property type="entry name" value="Znf_RanBP2"/>
</dbReference>
<dbReference type="InterPro" id="IPR053000">
    <property type="entry name" value="WSS1-like_metalloprotease"/>
</dbReference>
<sequence length="405" mass="45366">MKELNPCFFEYQHDKHRPREAEALTILRKVASIVKPIMRQRSWKVTTLCEFYPAQANLLGLNINQVEKICLRLRCPFNETQFVPFEQVVDTMLHELCHIVHGPHHQQFHALWNQLRFEYEQLRNKGYTGEGFLSEGHRLGGKRVPINEVRRRIRAAAEKRRVLSAGSGQRLGGTPVLRGADMRKVIADAAERRKKVTEGCASGTKQGQKLADEVSQKGFKTKAEEDDANERAIMEAYIELIQKEEREKYGSSYVPPSAANPAGTRSSGPDPIPDSGEPKPTSDLESVTGDDETHGDVWSCPICTLVNPSMFLCCDACGSERPPLSHPSPRRNLPMPAQKHPSAAQGQFSGSHNSTRSRKSVMNSPRDADQHVAKKPLGWVCHMCGTFMESEWWTCSSCGTMKLSS</sequence>
<evidence type="ECO:0000256" key="5">
    <source>
        <dbReference type="SAM" id="MobiDB-lite"/>
    </source>
</evidence>
<feature type="region of interest" description="Disordered" evidence="5">
    <location>
        <begin position="248"/>
        <end position="293"/>
    </location>
</feature>
<evidence type="ECO:0008006" key="10">
    <source>
        <dbReference type="Google" id="ProtNLM"/>
    </source>
</evidence>
<feature type="compositionally biased region" description="Polar residues" evidence="5">
    <location>
        <begin position="344"/>
        <end position="354"/>
    </location>
</feature>
<evidence type="ECO:0000259" key="6">
    <source>
        <dbReference type="PROSITE" id="PS50199"/>
    </source>
</evidence>
<gene>
    <name evidence="8" type="ORF">PRK78_004266</name>
</gene>
<evidence type="ECO:0000313" key="8">
    <source>
        <dbReference type="EMBL" id="WEW58798.1"/>
    </source>
</evidence>
<dbReference type="AlphaFoldDB" id="A0AAF0IJ43"/>
<dbReference type="PANTHER" id="PTHR46622:SF1">
    <property type="entry name" value="DNA-DEPENDENT METALLOPROTEASE WSS1"/>
    <property type="match status" value="1"/>
</dbReference>
<reference evidence="8" key="1">
    <citation type="submission" date="2023-03" db="EMBL/GenBank/DDBJ databases">
        <title>Emydomyces testavorans Genome Sequence.</title>
        <authorList>
            <person name="Hoyer L."/>
        </authorList>
    </citation>
    <scope>NUCLEOTIDE SEQUENCE</scope>
    <source>
        <strain evidence="8">16-2883</strain>
    </source>
</reference>
<keyword evidence="3" id="KW-0862">Zinc</keyword>
<dbReference type="PANTHER" id="PTHR46622">
    <property type="entry name" value="DNA-DEPENDENT METALLOPROTEASE WSS1"/>
    <property type="match status" value="1"/>
</dbReference>
<dbReference type="EMBL" id="CP120628">
    <property type="protein sequence ID" value="WEW58798.1"/>
    <property type="molecule type" value="Genomic_DNA"/>
</dbReference>
<feature type="domain" description="WLM" evidence="7">
    <location>
        <begin position="1"/>
        <end position="195"/>
    </location>
</feature>
<keyword evidence="2 4" id="KW-0863">Zinc-finger</keyword>
<evidence type="ECO:0000259" key="7">
    <source>
        <dbReference type="PROSITE" id="PS51397"/>
    </source>
</evidence>
<dbReference type="Proteomes" id="UP001219355">
    <property type="component" value="Chromosome 2"/>
</dbReference>
<evidence type="ECO:0000256" key="2">
    <source>
        <dbReference type="ARBA" id="ARBA00022771"/>
    </source>
</evidence>
<dbReference type="SUPFAM" id="SSF90209">
    <property type="entry name" value="Ran binding protein zinc finger-like"/>
    <property type="match status" value="1"/>
</dbReference>
<evidence type="ECO:0000313" key="9">
    <source>
        <dbReference type="Proteomes" id="UP001219355"/>
    </source>
</evidence>
<feature type="region of interest" description="Disordered" evidence="5">
    <location>
        <begin position="324"/>
        <end position="369"/>
    </location>
</feature>
<evidence type="ECO:0000256" key="3">
    <source>
        <dbReference type="ARBA" id="ARBA00022833"/>
    </source>
</evidence>